<accession>A0A5S4F9L0</accession>
<feature type="compositionally biased region" description="Basic and acidic residues" evidence="1">
    <location>
        <begin position="38"/>
        <end position="53"/>
    </location>
</feature>
<evidence type="ECO:0000313" key="3">
    <source>
        <dbReference type="Proteomes" id="UP000309128"/>
    </source>
</evidence>
<dbReference type="InterPro" id="IPR028037">
    <property type="entry name" value="Antitoxin_Rv0909/MT0933"/>
</dbReference>
<organism evidence="2 3">
    <name type="scientific">Nonomuraea turkmeniaca</name>
    <dbReference type="NCBI Taxonomy" id="103838"/>
    <lineage>
        <taxon>Bacteria</taxon>
        <taxon>Bacillati</taxon>
        <taxon>Actinomycetota</taxon>
        <taxon>Actinomycetes</taxon>
        <taxon>Streptosporangiales</taxon>
        <taxon>Streptosporangiaceae</taxon>
        <taxon>Nonomuraea</taxon>
    </lineage>
</organism>
<dbReference type="Proteomes" id="UP000309128">
    <property type="component" value="Unassembled WGS sequence"/>
</dbReference>
<name>A0A5S4F9L0_9ACTN</name>
<evidence type="ECO:0000313" key="2">
    <source>
        <dbReference type="EMBL" id="TMR13444.1"/>
    </source>
</evidence>
<sequence>MSRIGEWLKRAEDFARGHSKQADQLLDRVERFAKERTGHKYDRHIEKGTDAVQRRYGGASRRGRPRDHGPQG</sequence>
<protein>
    <submittedName>
        <fullName evidence="2">Antitoxin</fullName>
    </submittedName>
</protein>
<reference evidence="2 3" key="1">
    <citation type="submission" date="2019-05" db="EMBL/GenBank/DDBJ databases">
        <title>Draft genome sequence of Nonomuraea turkmeniaca DSM 43926.</title>
        <authorList>
            <person name="Saricaoglu S."/>
            <person name="Isik K."/>
        </authorList>
    </citation>
    <scope>NUCLEOTIDE SEQUENCE [LARGE SCALE GENOMIC DNA]</scope>
    <source>
        <strain evidence="2 3">DSM 43926</strain>
    </source>
</reference>
<evidence type="ECO:0000256" key="1">
    <source>
        <dbReference type="SAM" id="MobiDB-lite"/>
    </source>
</evidence>
<proteinExistence type="predicted"/>
<dbReference type="EMBL" id="VCKY01000122">
    <property type="protein sequence ID" value="TMR13444.1"/>
    <property type="molecule type" value="Genomic_DNA"/>
</dbReference>
<dbReference type="RefSeq" id="WP_138670003.1">
    <property type="nucleotide sequence ID" value="NZ_VCKY01000122.1"/>
</dbReference>
<feature type="region of interest" description="Disordered" evidence="1">
    <location>
        <begin position="38"/>
        <end position="72"/>
    </location>
</feature>
<dbReference type="Pfam" id="PF14013">
    <property type="entry name" value="MT0933_antitox"/>
    <property type="match status" value="1"/>
</dbReference>
<dbReference type="OrthoDB" id="5125103at2"/>
<comment type="caution">
    <text evidence="2">The sequence shown here is derived from an EMBL/GenBank/DDBJ whole genome shotgun (WGS) entry which is preliminary data.</text>
</comment>
<gene>
    <name evidence="2" type="ORF">ETD86_30860</name>
</gene>
<keyword evidence="3" id="KW-1185">Reference proteome</keyword>
<dbReference type="AlphaFoldDB" id="A0A5S4F9L0"/>